<evidence type="ECO:0000259" key="1">
    <source>
        <dbReference type="Pfam" id="PF13460"/>
    </source>
</evidence>
<dbReference type="SUPFAM" id="SSF51735">
    <property type="entry name" value="NAD(P)-binding Rossmann-fold domains"/>
    <property type="match status" value="1"/>
</dbReference>
<proteinExistence type="predicted"/>
<name>A0ABW0SEU4_9RHOB</name>
<dbReference type="InterPro" id="IPR051207">
    <property type="entry name" value="ComplexI_NDUFA9_subunit"/>
</dbReference>
<dbReference type="Pfam" id="PF13460">
    <property type="entry name" value="NAD_binding_10"/>
    <property type="match status" value="1"/>
</dbReference>
<dbReference type="InterPro" id="IPR036291">
    <property type="entry name" value="NAD(P)-bd_dom_sf"/>
</dbReference>
<dbReference type="PANTHER" id="PTHR12126">
    <property type="entry name" value="NADH-UBIQUINONE OXIDOREDUCTASE 39 KDA SUBUNIT-RELATED"/>
    <property type="match status" value="1"/>
</dbReference>
<protein>
    <submittedName>
        <fullName evidence="2">Complex I NDUFA9 subunit family protein</fullName>
    </submittedName>
</protein>
<accession>A0ABW0SEU4</accession>
<organism evidence="2 3">
    <name type="scientific">Rubellimicrobium aerolatum</name>
    <dbReference type="NCBI Taxonomy" id="490979"/>
    <lineage>
        <taxon>Bacteria</taxon>
        <taxon>Pseudomonadati</taxon>
        <taxon>Pseudomonadota</taxon>
        <taxon>Alphaproteobacteria</taxon>
        <taxon>Rhodobacterales</taxon>
        <taxon>Roseobacteraceae</taxon>
        <taxon>Rubellimicrobium</taxon>
    </lineage>
</organism>
<dbReference type="InterPro" id="IPR016040">
    <property type="entry name" value="NAD(P)-bd_dom"/>
</dbReference>
<comment type="caution">
    <text evidence="2">The sequence shown here is derived from an EMBL/GenBank/DDBJ whole genome shotgun (WGS) entry which is preliminary data.</text>
</comment>
<sequence length="324" mass="34756">MAKLVTIFGGSGFLGRYIARRLAKDGWRVRVAVRRVEQAGFVRMYGHTGQVMPWACNIRDDDSVRAALRGADAAVTCVGTFDRKGRNSFQAIHVEAAGRIARTCLEEGVRRLVHVSALGANPEGGSDYARSKAEGEAAVLAAMPHAVILRPSILFGPEDAFFNRFAGMPGPVLPILGASTHFQPVWVDDVAAAAAMGASGRAAPGTYELGGPEVLTFRELMEKMLHVTRRRKLVLGLPFWLGNLMGGAFDAGRTLSGGLVPAPVTRDQVASLRTDNVVSPGARGFESLGITPTALDAVLPDYLWRFRPSGQYAALKESARNLRS</sequence>
<gene>
    <name evidence="2" type="ORF">ACFPOC_13680</name>
</gene>
<keyword evidence="3" id="KW-1185">Reference proteome</keyword>
<dbReference type="Gene3D" id="3.40.50.720">
    <property type="entry name" value="NAD(P)-binding Rossmann-like Domain"/>
    <property type="match status" value="1"/>
</dbReference>
<dbReference type="EMBL" id="JBHSNA010000015">
    <property type="protein sequence ID" value="MFC5567459.1"/>
    <property type="molecule type" value="Genomic_DNA"/>
</dbReference>
<reference evidence="3" key="1">
    <citation type="journal article" date="2019" name="Int. J. Syst. Evol. Microbiol.">
        <title>The Global Catalogue of Microorganisms (GCM) 10K type strain sequencing project: providing services to taxonomists for standard genome sequencing and annotation.</title>
        <authorList>
            <consortium name="The Broad Institute Genomics Platform"/>
            <consortium name="The Broad Institute Genome Sequencing Center for Infectious Disease"/>
            <person name="Wu L."/>
            <person name="Ma J."/>
        </authorList>
    </citation>
    <scope>NUCLEOTIDE SEQUENCE [LARGE SCALE GENOMIC DNA]</scope>
    <source>
        <strain evidence="3">KACC 11588</strain>
    </source>
</reference>
<evidence type="ECO:0000313" key="3">
    <source>
        <dbReference type="Proteomes" id="UP001596056"/>
    </source>
</evidence>
<dbReference type="RefSeq" id="WP_209840946.1">
    <property type="nucleotide sequence ID" value="NZ_JAGGJP010000009.1"/>
</dbReference>
<feature type="domain" description="NAD(P)-binding" evidence="1">
    <location>
        <begin position="9"/>
        <end position="137"/>
    </location>
</feature>
<dbReference type="Proteomes" id="UP001596056">
    <property type="component" value="Unassembled WGS sequence"/>
</dbReference>
<dbReference type="CDD" id="cd05271">
    <property type="entry name" value="NDUFA9_like_SDR_a"/>
    <property type="match status" value="1"/>
</dbReference>
<evidence type="ECO:0000313" key="2">
    <source>
        <dbReference type="EMBL" id="MFC5567459.1"/>
    </source>
</evidence>
<dbReference type="PANTHER" id="PTHR12126:SF11">
    <property type="entry name" value="NADH DEHYDROGENASE [UBIQUINONE] 1 ALPHA SUBCOMPLEX SUBUNIT 9, MITOCHONDRIAL"/>
    <property type="match status" value="1"/>
</dbReference>